<dbReference type="EMBL" id="JACHLY010000001">
    <property type="protein sequence ID" value="MBB5998155.1"/>
    <property type="molecule type" value="Genomic_DNA"/>
</dbReference>
<organism evidence="13 14">
    <name type="scientific">Streptomonospora salina</name>
    <dbReference type="NCBI Taxonomy" id="104205"/>
    <lineage>
        <taxon>Bacteria</taxon>
        <taxon>Bacillati</taxon>
        <taxon>Actinomycetota</taxon>
        <taxon>Actinomycetes</taxon>
        <taxon>Streptosporangiales</taxon>
        <taxon>Nocardiopsidaceae</taxon>
        <taxon>Streptomonospora</taxon>
    </lineage>
</organism>
<evidence type="ECO:0000256" key="8">
    <source>
        <dbReference type="ARBA" id="ARBA00022989"/>
    </source>
</evidence>
<dbReference type="GO" id="GO:0008137">
    <property type="term" value="F:NADH dehydrogenase (ubiquinone) activity"/>
    <property type="evidence" value="ECO:0007669"/>
    <property type="project" value="InterPro"/>
</dbReference>
<evidence type="ECO:0000256" key="10">
    <source>
        <dbReference type="ARBA" id="ARBA00023136"/>
    </source>
</evidence>
<evidence type="ECO:0000256" key="6">
    <source>
        <dbReference type="ARBA" id="ARBA00022719"/>
    </source>
</evidence>
<evidence type="ECO:0000256" key="2">
    <source>
        <dbReference type="ARBA" id="ARBA00008472"/>
    </source>
</evidence>
<dbReference type="RefSeq" id="WP_184634283.1">
    <property type="nucleotide sequence ID" value="NZ_BAABKT010000019.1"/>
</dbReference>
<feature type="transmembrane region" description="Helical" evidence="12">
    <location>
        <begin position="58"/>
        <end position="80"/>
    </location>
</feature>
<keyword evidence="3" id="KW-0813">Transport</keyword>
<comment type="similarity">
    <text evidence="2 11">Belongs to the complex I subunit 3 family.</text>
</comment>
<dbReference type="GO" id="GO:0030964">
    <property type="term" value="C:NADH dehydrogenase complex"/>
    <property type="evidence" value="ECO:0007669"/>
    <property type="project" value="TreeGrafter"/>
</dbReference>
<comment type="catalytic activity">
    <reaction evidence="11">
        <text>a quinone + NADH + 5 H(+)(in) = a quinol + NAD(+) + 4 H(+)(out)</text>
        <dbReference type="Rhea" id="RHEA:57888"/>
        <dbReference type="ChEBI" id="CHEBI:15378"/>
        <dbReference type="ChEBI" id="CHEBI:24646"/>
        <dbReference type="ChEBI" id="CHEBI:57540"/>
        <dbReference type="ChEBI" id="CHEBI:57945"/>
        <dbReference type="ChEBI" id="CHEBI:132124"/>
    </reaction>
</comment>
<comment type="subcellular location">
    <subcellularLocation>
        <location evidence="11">Cell membrane</location>
        <topology evidence="11">Multi-pass membrane protein</topology>
    </subcellularLocation>
    <subcellularLocation>
        <location evidence="1">Membrane</location>
    </subcellularLocation>
</comment>
<evidence type="ECO:0000313" key="14">
    <source>
        <dbReference type="Proteomes" id="UP000578077"/>
    </source>
</evidence>
<proteinExistence type="inferred from homology"/>
<evidence type="ECO:0000256" key="9">
    <source>
        <dbReference type="ARBA" id="ARBA00023027"/>
    </source>
</evidence>
<evidence type="ECO:0000256" key="1">
    <source>
        <dbReference type="ARBA" id="ARBA00004370"/>
    </source>
</evidence>
<evidence type="ECO:0000256" key="11">
    <source>
        <dbReference type="RuleBase" id="RU003639"/>
    </source>
</evidence>
<keyword evidence="5 11" id="KW-0812">Transmembrane</keyword>
<dbReference type="AlphaFoldDB" id="A0A841E4U5"/>
<comment type="caution">
    <text evidence="13">The sequence shown here is derived from an EMBL/GenBank/DDBJ whole genome shotgun (WGS) entry which is preliminary data.</text>
</comment>
<evidence type="ECO:0000256" key="12">
    <source>
        <dbReference type="SAM" id="Phobius"/>
    </source>
</evidence>
<dbReference type="InterPro" id="IPR038430">
    <property type="entry name" value="NDAH_ubi_oxred_su3_sf"/>
</dbReference>
<dbReference type="GO" id="GO:0048038">
    <property type="term" value="F:quinone binding"/>
    <property type="evidence" value="ECO:0007669"/>
    <property type="project" value="UniProtKB-KW"/>
</dbReference>
<dbReference type="EC" id="7.1.1.-" evidence="11"/>
<name>A0A841E4U5_9ACTN</name>
<keyword evidence="9 11" id="KW-0520">NAD</keyword>
<dbReference type="PANTHER" id="PTHR11058">
    <property type="entry name" value="NADH-UBIQUINONE OXIDOREDUCTASE CHAIN 3"/>
    <property type="match status" value="1"/>
</dbReference>
<evidence type="ECO:0000256" key="5">
    <source>
        <dbReference type="ARBA" id="ARBA00022692"/>
    </source>
</evidence>
<accession>A0A841E4U5</accession>
<feature type="transmembrane region" description="Helical" evidence="12">
    <location>
        <begin position="86"/>
        <end position="108"/>
    </location>
</feature>
<protein>
    <recommendedName>
        <fullName evidence="11">NADH-quinone oxidoreductase subunit</fullName>
        <ecNumber evidence="11">7.1.1.-</ecNumber>
    </recommendedName>
</protein>
<reference evidence="13 14" key="1">
    <citation type="submission" date="2020-08" db="EMBL/GenBank/DDBJ databases">
        <title>Sequencing the genomes of 1000 actinobacteria strains.</title>
        <authorList>
            <person name="Klenk H.-P."/>
        </authorList>
    </citation>
    <scope>NUCLEOTIDE SEQUENCE [LARGE SCALE GENOMIC DNA]</scope>
    <source>
        <strain evidence="13 14">DSM 44593</strain>
    </source>
</reference>
<keyword evidence="14" id="KW-1185">Reference proteome</keyword>
<keyword evidence="8 12" id="KW-1133">Transmembrane helix</keyword>
<keyword evidence="7" id="KW-1278">Translocase</keyword>
<dbReference type="Gene3D" id="1.20.58.1610">
    <property type="entry name" value="NADH:ubiquinone/plastoquinone oxidoreductase, chain 3"/>
    <property type="match status" value="1"/>
</dbReference>
<evidence type="ECO:0000313" key="13">
    <source>
        <dbReference type="EMBL" id="MBB5998155.1"/>
    </source>
</evidence>
<evidence type="ECO:0000256" key="7">
    <source>
        <dbReference type="ARBA" id="ARBA00022967"/>
    </source>
</evidence>
<keyword evidence="6 11" id="KW-0874">Quinone</keyword>
<keyword evidence="10 12" id="KW-0472">Membrane</keyword>
<dbReference type="Proteomes" id="UP000578077">
    <property type="component" value="Unassembled WGS sequence"/>
</dbReference>
<dbReference type="Pfam" id="PF00507">
    <property type="entry name" value="Oxidored_q4"/>
    <property type="match status" value="1"/>
</dbReference>
<feature type="transmembrane region" description="Helical" evidence="12">
    <location>
        <begin position="6"/>
        <end position="28"/>
    </location>
</feature>
<dbReference type="GO" id="GO:0005886">
    <property type="term" value="C:plasma membrane"/>
    <property type="evidence" value="ECO:0007669"/>
    <property type="project" value="UniProtKB-SubCell"/>
</dbReference>
<comment type="function">
    <text evidence="11">NDH-1 shuttles electrons from NADH, via FMN and iron-sulfur (Fe-S) centers, to quinones in the respiratory chain.</text>
</comment>
<sequence length="116" mass="12815">MDAFGPALILLGAASVGVALVYGTSAIVRVTRRPLASPPFLSGMPVTEHAVSRFHVRWYAVTMLFLAFDMEMVFMYPWVLVVAEKGTAAVVEMFLFLAVLVAAVIYAWREGAFRWT</sequence>
<keyword evidence="4" id="KW-1003">Cell membrane</keyword>
<gene>
    <name evidence="13" type="ORF">HNR25_001906</name>
</gene>
<evidence type="ECO:0000256" key="4">
    <source>
        <dbReference type="ARBA" id="ARBA00022475"/>
    </source>
</evidence>
<dbReference type="PANTHER" id="PTHR11058:SF22">
    <property type="entry name" value="NADH-QUINONE OXIDOREDUCTASE SUBUNIT A"/>
    <property type="match status" value="1"/>
</dbReference>
<dbReference type="InterPro" id="IPR000440">
    <property type="entry name" value="NADH_UbQ/plastoQ_OxRdtase_su3"/>
</dbReference>
<evidence type="ECO:0000256" key="3">
    <source>
        <dbReference type="ARBA" id="ARBA00022448"/>
    </source>
</evidence>